<feature type="region of interest" description="Disordered" evidence="2">
    <location>
        <begin position="22"/>
        <end position="70"/>
    </location>
</feature>
<feature type="compositionally biased region" description="Low complexity" evidence="2">
    <location>
        <begin position="264"/>
        <end position="275"/>
    </location>
</feature>
<feature type="coiled-coil region" evidence="1">
    <location>
        <begin position="90"/>
        <end position="136"/>
    </location>
</feature>
<dbReference type="InterPro" id="IPR046347">
    <property type="entry name" value="bZIP_sf"/>
</dbReference>
<protein>
    <recommendedName>
        <fullName evidence="5">BZIP domain-containing protein</fullName>
    </recommendedName>
</protein>
<organism evidence="3 4">
    <name type="scientific">Rachicladosporium monterosium</name>
    <dbReference type="NCBI Taxonomy" id="1507873"/>
    <lineage>
        <taxon>Eukaryota</taxon>
        <taxon>Fungi</taxon>
        <taxon>Dikarya</taxon>
        <taxon>Ascomycota</taxon>
        <taxon>Pezizomycotina</taxon>
        <taxon>Dothideomycetes</taxon>
        <taxon>Dothideomycetidae</taxon>
        <taxon>Cladosporiales</taxon>
        <taxon>Cladosporiaceae</taxon>
        <taxon>Rachicladosporium</taxon>
    </lineage>
</organism>
<dbReference type="PANTHER" id="PTHR37012:SF2">
    <property type="entry name" value="BZIP DOMAIN-CONTAINING PROTEIN-RELATED"/>
    <property type="match status" value="1"/>
</dbReference>
<accession>A0ABR0KXB3</accession>
<evidence type="ECO:0000313" key="3">
    <source>
        <dbReference type="EMBL" id="KAK5140041.1"/>
    </source>
</evidence>
<reference evidence="3 4" key="1">
    <citation type="submission" date="2023-08" db="EMBL/GenBank/DDBJ databases">
        <title>Black Yeasts Isolated from many extreme environments.</title>
        <authorList>
            <person name="Coleine C."/>
            <person name="Stajich J.E."/>
            <person name="Selbmann L."/>
        </authorList>
    </citation>
    <scope>NUCLEOTIDE SEQUENCE [LARGE SCALE GENOMIC DNA]</scope>
    <source>
        <strain evidence="3 4">CCFEE 5386</strain>
    </source>
</reference>
<dbReference type="Gene3D" id="1.20.5.170">
    <property type="match status" value="1"/>
</dbReference>
<evidence type="ECO:0000313" key="4">
    <source>
        <dbReference type="Proteomes" id="UP001308179"/>
    </source>
</evidence>
<comment type="caution">
    <text evidence="3">The sequence shown here is derived from an EMBL/GenBank/DDBJ whole genome shotgun (WGS) entry which is preliminary data.</text>
</comment>
<evidence type="ECO:0000256" key="2">
    <source>
        <dbReference type="SAM" id="MobiDB-lite"/>
    </source>
</evidence>
<evidence type="ECO:0000256" key="1">
    <source>
        <dbReference type="SAM" id="Coils"/>
    </source>
</evidence>
<feature type="region of interest" description="Disordered" evidence="2">
    <location>
        <begin position="219"/>
        <end position="277"/>
    </location>
</feature>
<dbReference type="CDD" id="cd14688">
    <property type="entry name" value="bZIP_YAP"/>
    <property type="match status" value="1"/>
</dbReference>
<keyword evidence="4" id="KW-1185">Reference proteome</keyword>
<feature type="compositionally biased region" description="Basic and acidic residues" evidence="2">
    <location>
        <begin position="237"/>
        <end position="247"/>
    </location>
</feature>
<evidence type="ECO:0008006" key="5">
    <source>
        <dbReference type="Google" id="ProtNLM"/>
    </source>
</evidence>
<keyword evidence="1" id="KW-0175">Coiled coil</keyword>
<gene>
    <name evidence="3" type="ORF">LTR32_007041</name>
</gene>
<dbReference type="SUPFAM" id="SSF57959">
    <property type="entry name" value="Leucine zipper domain"/>
    <property type="match status" value="1"/>
</dbReference>
<dbReference type="EMBL" id="JAVRRR010000914">
    <property type="protein sequence ID" value="KAK5140041.1"/>
    <property type="molecule type" value="Genomic_DNA"/>
</dbReference>
<dbReference type="PANTHER" id="PTHR37012">
    <property type="entry name" value="B-ZIP TRANSCRIPTION FACTOR (EUROFUNG)-RELATED"/>
    <property type="match status" value="1"/>
</dbReference>
<proteinExistence type="predicted"/>
<dbReference type="InterPro" id="IPR021833">
    <property type="entry name" value="DUF3425"/>
</dbReference>
<dbReference type="Pfam" id="PF11905">
    <property type="entry name" value="DUF3425"/>
    <property type="match status" value="1"/>
</dbReference>
<dbReference type="Proteomes" id="UP001308179">
    <property type="component" value="Unassembled WGS sequence"/>
</dbReference>
<sequence>MNGSHGVSTLATPISTAYPSHAQHGYTAVQHTPQSTAAAALSEGESSINGHSSKKRKASGAPGSRGVANLTPDQLTKKRANDREAQRAIRERTRNTIAHLETRIRELESQQPFQELQRVLQQRDDAVRECEELRNRLATVASVVGTATAANGNGGQLGGQQVAGASLNGTFTIDNLINPAWLNADGAELAALASTVLPHPSQQQQHAGAQGQYYDQQVHPDLRSPSYPTTHGSLESPHTDGSARKWDPSMQQQYAQPNGGKYDQQLPPLGLIQQPSDGERDRLDLNYIMDRSSPNGHSTAQTYSQQPPVPPSTPLYARLPNNTPPSCPLDSLLGDFIASRRDQVNAGARMQEVLGPEYPSFIALHDPSSPAAKNCHPVSALLIDILSKFPDISALPEKVAVLYIMFLIMRWSICPCEACYERLPEWVRPVAEQLDIPHTTWVDDLPWPFMRKRLAASSTPVRFDEFFVPYTTTLSLNWPHPTSQVLLPASPSEGGGVKMNPAFETHLRGLENWSLGADFQRAFPDLVVDVRIYGAS</sequence>
<name>A0ABR0KXB3_9PEZI</name>